<evidence type="ECO:0000256" key="2">
    <source>
        <dbReference type="ARBA" id="ARBA00022448"/>
    </source>
</evidence>
<evidence type="ECO:0000256" key="1">
    <source>
        <dbReference type="ARBA" id="ARBA00004308"/>
    </source>
</evidence>
<comment type="subcellular location">
    <subcellularLocation>
        <location evidence="1">Endomembrane system</location>
    </subcellularLocation>
</comment>
<evidence type="ECO:0000256" key="3">
    <source>
        <dbReference type="ARBA" id="ARBA00022475"/>
    </source>
</evidence>
<evidence type="ECO:0000256" key="6">
    <source>
        <dbReference type="ARBA" id="ARBA00023136"/>
    </source>
</evidence>
<protein>
    <submittedName>
        <fullName evidence="8">CmpA/NrtA family ABC transporter substrate-binding protein</fullName>
    </submittedName>
</protein>
<organism evidence="8 9">
    <name type="scientific">Pectobacterium cacticida</name>
    <dbReference type="NCBI Taxonomy" id="69221"/>
    <lineage>
        <taxon>Bacteria</taxon>
        <taxon>Pseudomonadati</taxon>
        <taxon>Pseudomonadota</taxon>
        <taxon>Gammaproteobacteria</taxon>
        <taxon>Enterobacterales</taxon>
        <taxon>Pectobacteriaceae</taxon>
        <taxon>Pectobacterium</taxon>
    </lineage>
</organism>
<keyword evidence="2" id="KW-0813">Transport</keyword>
<keyword evidence="5" id="KW-0732">Signal</keyword>
<dbReference type="Proteomes" id="UP001379444">
    <property type="component" value="Chromosome"/>
</dbReference>
<dbReference type="PANTHER" id="PTHR30024:SF7">
    <property type="entry name" value="NITRATE_NITRITE BINDING PROTEIN NRTA"/>
    <property type="match status" value="1"/>
</dbReference>
<dbReference type="EMBL" id="CP125967">
    <property type="protein sequence ID" value="WWO40007.1"/>
    <property type="molecule type" value="Genomic_DNA"/>
</dbReference>
<dbReference type="PROSITE" id="PS51318">
    <property type="entry name" value="TAT"/>
    <property type="match status" value="1"/>
</dbReference>
<dbReference type="InterPro" id="IPR006311">
    <property type="entry name" value="TAT_signal"/>
</dbReference>
<dbReference type="CDD" id="cd13553">
    <property type="entry name" value="PBP2_NrtA_CpmA_like"/>
    <property type="match status" value="1"/>
</dbReference>
<dbReference type="PANTHER" id="PTHR30024">
    <property type="entry name" value="ALIPHATIC SULFONATES-BINDING PROTEIN-RELATED"/>
    <property type="match status" value="1"/>
</dbReference>
<evidence type="ECO:0000313" key="8">
    <source>
        <dbReference type="EMBL" id="WWO40007.1"/>
    </source>
</evidence>
<evidence type="ECO:0000256" key="4">
    <source>
        <dbReference type="ARBA" id="ARBA00022519"/>
    </source>
</evidence>
<comment type="similarity">
    <text evidence="7">Belongs to the CmpA/NrtA family.</text>
</comment>
<dbReference type="Pfam" id="PF13379">
    <property type="entry name" value="NMT1_2"/>
    <property type="match status" value="1"/>
</dbReference>
<evidence type="ECO:0000313" key="9">
    <source>
        <dbReference type="Proteomes" id="UP001379444"/>
    </source>
</evidence>
<keyword evidence="3" id="KW-1003">Cell membrane</keyword>
<reference evidence="8 9" key="1">
    <citation type="journal article" date="2024" name="Front. Plant Sci.">
        <title>Comprehensive phenomic and genomic studies of the species, Pectobacterium cacticida and proposal for reclassification as Alcorniella cacticida comb. nov.</title>
        <authorList>
            <person name="Jonca J."/>
            <person name="Pirhonen M."/>
            <person name="Waleron M.M."/>
            <person name="Gawor J."/>
            <person name="Mrozik A."/>
            <person name="Smoktunowicz M."/>
            <person name="Waleron K."/>
            <person name="Waleron M."/>
        </authorList>
    </citation>
    <scope>NUCLEOTIDE SEQUENCE [LARGE SCALE GENOMIC DNA]</scope>
    <source>
        <strain evidence="8 9">DPMP6</strain>
    </source>
</reference>
<evidence type="ECO:0000256" key="5">
    <source>
        <dbReference type="ARBA" id="ARBA00022729"/>
    </source>
</evidence>
<name>A0ABZ2GEX8_9GAMM</name>
<evidence type="ECO:0000256" key="7">
    <source>
        <dbReference type="ARBA" id="ARBA00024031"/>
    </source>
</evidence>
<accession>A0ABZ2GEX8</accession>
<sequence>MSDSKTSDSKTSDSKTKSMTVSRRQFLLGSAALGGSLMLSGVMNSAWAAGSDAPEKKEIRVGFIPLTDCASVVMAAVKGFDKKYGITIIPSKEASWAAVRDKLVSGELDAAHILYGQLYGLQMGLSGAQSNMASLMTLSQNGQGITLANQLRSDNVTDLAALQKHIAASPAGTYTFAQTFPTGTHAMWLYYWLASAGIHPLNDVRTVVVPPPQMVMNMKIGNMVGYCVGEPWNQRAISEKIGFTAATSQEIWPDHPEKVLGTRADWVSANPHSARALTAAILDASRWIDASDDNRRETAGVIAGRAYINAKEATIVGRMLGQYENGLGKRWQDDHAMRFYHDGAVNYPYLSDGMWFLTQHKRWGLLTADPDYLAVAKQVNRIDIYKQAAETVGNVPLPGSDMRSSVLIDGIRWDGSDPAGYANRFSVKK</sequence>
<keyword evidence="6" id="KW-0472">Membrane</keyword>
<dbReference type="InterPro" id="IPR044527">
    <property type="entry name" value="NrtA/CpmA_ABC-bd_dom"/>
</dbReference>
<dbReference type="RefSeq" id="WP_264496013.1">
    <property type="nucleotide sequence ID" value="NZ_CP109947.1"/>
</dbReference>
<dbReference type="SUPFAM" id="SSF53850">
    <property type="entry name" value="Periplasmic binding protein-like II"/>
    <property type="match status" value="1"/>
</dbReference>
<dbReference type="Gene3D" id="3.40.190.10">
    <property type="entry name" value="Periplasmic binding protein-like II"/>
    <property type="match status" value="2"/>
</dbReference>
<gene>
    <name evidence="8" type="ORF">QNA12_08645</name>
</gene>
<keyword evidence="4" id="KW-0997">Cell inner membrane</keyword>
<keyword evidence="9" id="KW-1185">Reference proteome</keyword>
<proteinExistence type="inferred from homology"/>